<keyword evidence="6 10" id="KW-0863">Zinc-finger</keyword>
<evidence type="ECO:0000256" key="3">
    <source>
        <dbReference type="ARBA" id="ARBA00022490"/>
    </source>
</evidence>
<keyword evidence="4 9" id="KW-0645">Protease</keyword>
<evidence type="ECO:0000256" key="7">
    <source>
        <dbReference type="ARBA" id="ARBA00022801"/>
    </source>
</evidence>
<keyword evidence="8" id="KW-0862">Zinc</keyword>
<name>A0A075AWW6_ROZAC</name>
<keyword evidence="7 9" id="KW-0378">Hydrolase</keyword>
<dbReference type="EMBL" id="KE560919">
    <property type="protein sequence ID" value="EPZ34747.1"/>
    <property type="molecule type" value="Genomic_DNA"/>
</dbReference>
<dbReference type="HOGENOM" id="CLU_015857_2_1_1"/>
<feature type="binding site" evidence="9">
    <location>
        <position position="333"/>
    </location>
    <ligand>
        <name>Zn(2+)</name>
        <dbReference type="ChEBI" id="CHEBI:29105"/>
        <label>3</label>
    </ligand>
</feature>
<dbReference type="SUPFAM" id="SSF144232">
    <property type="entry name" value="HIT/MYND zinc finger-like"/>
    <property type="match status" value="1"/>
</dbReference>
<evidence type="ECO:0000256" key="10">
    <source>
        <dbReference type="PROSITE-ProRule" id="PRU01357"/>
    </source>
</evidence>
<feature type="binding site" evidence="9">
    <location>
        <position position="269"/>
    </location>
    <ligand>
        <name>Zn(2+)</name>
        <dbReference type="ChEBI" id="CHEBI:29105"/>
        <label>4</label>
        <note>catalytic</note>
    </ligand>
</feature>
<feature type="binding site" evidence="9">
    <location>
        <position position="302"/>
    </location>
    <ligand>
        <name>Zn(2+)</name>
        <dbReference type="ChEBI" id="CHEBI:29105"/>
        <label>4</label>
        <note>catalytic</note>
    </ligand>
</feature>
<sequence>MKICHLESCQKEAKFQCPKCVKAEIRDIYYCSQDCFKADWPEHKKRHQEAGQYNPWPGFGFTGTLRPYPTSAMRKVPEHIKRPDYAETGIPVSEQAERGSYAIRVLDKEEIEKMKVVCRLSREVLDIAGAAVKVGVTTDEIDRIVHEECIKRNAYPSPLNYYNFPKSCCTSVNEVICHGIPDMRPLEDGDIVNIDISLYFDGYHGDVNETYFVGNVDEKSQKLVRVTKECLDLAIQMVKPGVAYKELGNVIQKHAQKHGLSVVRSYCGHGINNLFHTTPNVPHYSRNKAVGIMKAGHCFTIEPMINEGHWKEKHWPDNWTAATIDGKRSAQFEQTLVVTEDGYEILTA</sequence>
<dbReference type="HAMAP" id="MF_01974">
    <property type="entry name" value="MetAP_1"/>
    <property type="match status" value="1"/>
</dbReference>
<feature type="binding site" evidence="9">
    <location>
        <position position="276"/>
    </location>
    <ligand>
        <name>a protein</name>
        <dbReference type="ChEBI" id="CHEBI:16541"/>
    </ligand>
    <ligandPart>
        <name>N-terminal L-methionine residue</name>
        <dbReference type="ChEBI" id="CHEBI:64731"/>
    </ligandPart>
</feature>
<protein>
    <recommendedName>
        <fullName evidence="11">Methionine aminopeptidase</fullName>
        <ecNumber evidence="11">3.4.11.18</ecNumber>
    </recommendedName>
</protein>
<dbReference type="GO" id="GO:0010629">
    <property type="term" value="P:negative regulation of gene expression"/>
    <property type="evidence" value="ECO:0007669"/>
    <property type="project" value="EnsemblFungi"/>
</dbReference>
<dbReference type="InterPro" id="IPR001714">
    <property type="entry name" value="Pept_M24_MAP"/>
</dbReference>
<keyword evidence="5 9" id="KW-0479">Metal-binding</keyword>
<comment type="subcellular location">
    <subcellularLocation>
        <location evidence="1 9">Cytoplasm</location>
    </subcellularLocation>
</comment>
<feature type="domain" description="C6H2-type" evidence="12">
    <location>
        <begin position="1"/>
        <end position="54"/>
    </location>
</feature>
<evidence type="ECO:0000313" key="13">
    <source>
        <dbReference type="EMBL" id="EPZ34747.1"/>
    </source>
</evidence>
<keyword evidence="2 9" id="KW-0031">Aminopeptidase</keyword>
<dbReference type="FunFam" id="3.90.230.10:FF:000010">
    <property type="entry name" value="Methionine aminopeptidase"/>
    <property type="match status" value="1"/>
</dbReference>
<dbReference type="InterPro" id="IPR036005">
    <property type="entry name" value="Creatinase/aminopeptidase-like"/>
</dbReference>
<dbReference type="PROSITE" id="PS00680">
    <property type="entry name" value="MAP_1"/>
    <property type="match status" value="1"/>
</dbReference>
<dbReference type="InterPro" id="IPR031615">
    <property type="entry name" value="Zfn-C6H2"/>
</dbReference>
<evidence type="ECO:0000256" key="1">
    <source>
        <dbReference type="ARBA" id="ARBA00004496"/>
    </source>
</evidence>
<dbReference type="GO" id="GO:0070006">
    <property type="term" value="F:metalloaminopeptidase activity"/>
    <property type="evidence" value="ECO:0007669"/>
    <property type="project" value="UniProtKB-UniRule"/>
</dbReference>
<proteinExistence type="inferred from homology"/>
<dbReference type="GO" id="GO:0022626">
    <property type="term" value="C:cytosolic ribosome"/>
    <property type="evidence" value="ECO:0007669"/>
    <property type="project" value="EnsemblFungi"/>
</dbReference>
<evidence type="ECO:0000259" key="12">
    <source>
        <dbReference type="PROSITE" id="PS52013"/>
    </source>
</evidence>
<evidence type="ECO:0000256" key="9">
    <source>
        <dbReference type="HAMAP-Rule" id="MF_03174"/>
    </source>
</evidence>
<dbReference type="SUPFAM" id="SSF55920">
    <property type="entry name" value="Creatinase/aminopeptidase"/>
    <property type="match status" value="1"/>
</dbReference>
<dbReference type="OrthoDB" id="3209743at2759"/>
<dbReference type="PANTHER" id="PTHR43330:SF7">
    <property type="entry name" value="METHIONINE AMINOPEPTIDASE 1"/>
    <property type="match status" value="1"/>
</dbReference>
<feature type="binding site" evidence="9">
    <location>
        <position position="206"/>
    </location>
    <ligand>
        <name>Zn(2+)</name>
        <dbReference type="ChEBI" id="CHEBI:29105"/>
        <label>4</label>
        <note>catalytic</note>
    </ligand>
</feature>
<dbReference type="NCBIfam" id="TIGR00500">
    <property type="entry name" value="met_pdase_I"/>
    <property type="match status" value="1"/>
</dbReference>
<evidence type="ECO:0000313" key="14">
    <source>
        <dbReference type="Proteomes" id="UP000030755"/>
    </source>
</evidence>
<comment type="subunit">
    <text evidence="9">Associates with the 60S ribosomal subunit of the 80S translational complex.</text>
</comment>
<keyword evidence="14" id="KW-1185">Reference proteome</keyword>
<keyword evidence="3 9" id="KW-0963">Cytoplasm</keyword>
<comment type="function">
    <text evidence="9 11">Cotranslationally removes the N-terminal methionine from nascent proteins. The N-terminal methionine is often cleaved when the second residue in the primary sequence is small and uncharged (Met-Ala-, Cys, Gly, Pro, Ser, Thr, or Val).</text>
</comment>
<dbReference type="Gene3D" id="3.90.230.10">
    <property type="entry name" value="Creatinase/methionine aminopeptidase superfamily"/>
    <property type="match status" value="1"/>
</dbReference>
<dbReference type="Proteomes" id="UP000030755">
    <property type="component" value="Unassembled WGS sequence"/>
</dbReference>
<dbReference type="GO" id="GO:0004239">
    <property type="term" value="F:initiator methionyl aminopeptidase activity"/>
    <property type="evidence" value="ECO:0007669"/>
    <property type="project" value="UniProtKB-UniRule"/>
</dbReference>
<comment type="catalytic activity">
    <reaction evidence="9 11">
        <text>Release of N-terminal amino acids, preferentially methionine, from peptides and arylamides.</text>
        <dbReference type="EC" id="3.4.11.18"/>
    </reaction>
</comment>
<dbReference type="STRING" id="988480.A0A075AWW6"/>
<dbReference type="GO" id="GO:0003729">
    <property type="term" value="F:mRNA binding"/>
    <property type="evidence" value="ECO:0007669"/>
    <property type="project" value="EnsemblFungi"/>
</dbReference>
<feature type="binding site" evidence="9">
    <location>
        <position position="333"/>
    </location>
    <ligand>
        <name>Zn(2+)</name>
        <dbReference type="ChEBI" id="CHEBI:29105"/>
        <label>4</label>
        <note>catalytic</note>
    </ligand>
</feature>
<organism evidence="13 14">
    <name type="scientific">Rozella allomycis (strain CSF55)</name>
    <dbReference type="NCBI Taxonomy" id="988480"/>
    <lineage>
        <taxon>Eukaryota</taxon>
        <taxon>Fungi</taxon>
        <taxon>Fungi incertae sedis</taxon>
        <taxon>Cryptomycota</taxon>
        <taxon>Cryptomycota incertae sedis</taxon>
        <taxon>Rozella</taxon>
    </lineage>
</organism>
<dbReference type="GO" id="GO:0016485">
    <property type="term" value="P:protein processing"/>
    <property type="evidence" value="ECO:0007669"/>
    <property type="project" value="EnsemblFungi"/>
</dbReference>
<feature type="binding site" evidence="9">
    <location>
        <position position="178"/>
    </location>
    <ligand>
        <name>a protein</name>
        <dbReference type="ChEBI" id="CHEBI:16541"/>
    </ligand>
    <ligandPart>
        <name>N-terminal L-methionine residue</name>
        <dbReference type="ChEBI" id="CHEBI:64731"/>
    </ligandPart>
</feature>
<evidence type="ECO:0000256" key="8">
    <source>
        <dbReference type="ARBA" id="ARBA00022833"/>
    </source>
</evidence>
<comment type="cofactor">
    <cofactor evidence="11">
        <name>Co(2+)</name>
        <dbReference type="ChEBI" id="CHEBI:48828"/>
    </cofactor>
    <cofactor evidence="11">
        <name>Zn(2+)</name>
        <dbReference type="ChEBI" id="CHEBI:29105"/>
    </cofactor>
    <cofactor evidence="11">
        <name>Mn(2+)</name>
        <dbReference type="ChEBI" id="CHEBI:29035"/>
    </cofactor>
    <cofactor evidence="11">
        <name>Fe(2+)</name>
        <dbReference type="ChEBI" id="CHEBI:29033"/>
    </cofactor>
    <text evidence="11">Binds 2 divalent metal cations per subunit. Has a high-affinity and a low affinity metal-binding site. The true nature of the physiological cofactor is under debate. The enzyme is active with cobalt, zinc, manganese or divalent iron ions.</text>
</comment>
<evidence type="ECO:0000256" key="5">
    <source>
        <dbReference type="ARBA" id="ARBA00022723"/>
    </source>
</evidence>
<dbReference type="GO" id="GO:0008270">
    <property type="term" value="F:zinc ion binding"/>
    <property type="evidence" value="ECO:0007669"/>
    <property type="project" value="UniProtKB-KW"/>
</dbReference>
<evidence type="ECO:0000256" key="4">
    <source>
        <dbReference type="ARBA" id="ARBA00022670"/>
    </source>
</evidence>
<evidence type="ECO:0000256" key="6">
    <source>
        <dbReference type="ARBA" id="ARBA00022771"/>
    </source>
</evidence>
<dbReference type="Gene3D" id="6.10.140.2220">
    <property type="match status" value="1"/>
</dbReference>
<dbReference type="InterPro" id="IPR002467">
    <property type="entry name" value="Pept_M24A_MAP1"/>
</dbReference>
<dbReference type="EC" id="3.4.11.18" evidence="11"/>
<dbReference type="Pfam" id="PF15801">
    <property type="entry name" value="zf-C6H2"/>
    <property type="match status" value="1"/>
</dbReference>
<dbReference type="CDD" id="cd01086">
    <property type="entry name" value="MetAP1"/>
    <property type="match status" value="1"/>
</dbReference>
<comment type="similarity">
    <text evidence="9 10">Belongs to the peptidase M24A family. Methionine aminopeptidase type 1 subfamily.</text>
</comment>
<feature type="binding site" evidence="9">
    <location>
        <position position="206"/>
    </location>
    <ligand>
        <name>Zn(2+)</name>
        <dbReference type="ChEBI" id="CHEBI:29105"/>
        <label>3</label>
    </ligand>
</feature>
<evidence type="ECO:0000256" key="11">
    <source>
        <dbReference type="RuleBase" id="RU003653"/>
    </source>
</evidence>
<evidence type="ECO:0000256" key="2">
    <source>
        <dbReference type="ARBA" id="ARBA00022438"/>
    </source>
</evidence>
<gene>
    <name evidence="13" type="ORF">O9G_004114</name>
</gene>
<feature type="binding site" evidence="9">
    <location>
        <position position="195"/>
    </location>
    <ligand>
        <name>Zn(2+)</name>
        <dbReference type="ChEBI" id="CHEBI:29105"/>
        <label>3</label>
    </ligand>
</feature>
<comment type="cofactor">
    <cofactor evidence="9">
        <name>Zn(2+)</name>
        <dbReference type="ChEBI" id="CHEBI:29105"/>
    </cofactor>
    <cofactor evidence="9">
        <name>Co(2+)</name>
        <dbReference type="ChEBI" id="CHEBI:48828"/>
    </cofactor>
    <cofactor evidence="9">
        <name>Mn(2+)</name>
        <dbReference type="ChEBI" id="CHEBI:29035"/>
    </cofactor>
    <cofactor evidence="9">
        <name>Fe(2+)</name>
        <dbReference type="ChEBI" id="CHEBI:29033"/>
    </cofactor>
    <text evidence="9">Binds 2 divalent metal cations per subunit. Has a high-affinity and a low affinity metal-binding site. The true nature of the physiological cofactor is under debate. The enzyme is active with zinc, cobalt, manganese or divalent iron ions. Has high activity with zinc; zinc cofactor is transferred into the active site region by the ZNG1 zinc chaperone.</text>
</comment>
<dbReference type="OMA" id="FYGDHAY"/>
<dbReference type="PROSITE" id="PS52013">
    <property type="entry name" value="ZF_C6H2"/>
    <property type="match status" value="1"/>
</dbReference>
<dbReference type="Pfam" id="PF00557">
    <property type="entry name" value="Peptidase_M24"/>
    <property type="match status" value="1"/>
</dbReference>
<dbReference type="PANTHER" id="PTHR43330">
    <property type="entry name" value="METHIONINE AMINOPEPTIDASE"/>
    <property type="match status" value="1"/>
</dbReference>
<reference evidence="13 14" key="1">
    <citation type="journal article" date="2013" name="Curr. Biol.">
        <title>Shared signatures of parasitism and phylogenomics unite Cryptomycota and microsporidia.</title>
        <authorList>
            <person name="James T.Y."/>
            <person name="Pelin A."/>
            <person name="Bonen L."/>
            <person name="Ahrendt S."/>
            <person name="Sain D."/>
            <person name="Corradi N."/>
            <person name="Stajich J.E."/>
        </authorList>
    </citation>
    <scope>NUCLEOTIDE SEQUENCE [LARGE SCALE GENOMIC DNA]</scope>
    <source>
        <strain evidence="13 14">CSF55</strain>
    </source>
</reference>
<dbReference type="InterPro" id="IPR000994">
    <property type="entry name" value="Pept_M24"/>
</dbReference>
<dbReference type="PRINTS" id="PR00599">
    <property type="entry name" value="MAPEPTIDASE"/>
</dbReference>
<accession>A0A075AWW6</accession>
<dbReference type="AlphaFoldDB" id="A0A075AWW6"/>